<evidence type="ECO:0000313" key="2">
    <source>
        <dbReference type="EMBL" id="KIX84881.1"/>
    </source>
</evidence>
<dbReference type="PROSITE" id="PS51787">
    <property type="entry name" value="LON_N"/>
    <property type="match status" value="1"/>
</dbReference>
<dbReference type="GO" id="GO:0005524">
    <property type="term" value="F:ATP binding"/>
    <property type="evidence" value="ECO:0007669"/>
    <property type="project" value="InterPro"/>
</dbReference>
<dbReference type="InterPro" id="IPR046336">
    <property type="entry name" value="Lon_prtase_N_sf"/>
</dbReference>
<reference evidence="2 3" key="1">
    <citation type="journal article" date="2013" name="Proc. Natl. Acad. Sci. U.S.A.">
        <title>Candidate phylum TM6 genome recovered from a hospital sink biofilm provides genomic insights into this uncultivated phylum.</title>
        <authorList>
            <person name="McLean J.S."/>
            <person name="Lombardo M.J."/>
            <person name="Badger J.H."/>
            <person name="Edlund A."/>
            <person name="Novotny M."/>
            <person name="Yee-Greenbaum J."/>
            <person name="Vyahhi N."/>
            <person name="Hall A.P."/>
            <person name="Yang Y."/>
            <person name="Dupont C.L."/>
            <person name="Ziegler M.G."/>
            <person name="Chitsaz H."/>
            <person name="Allen A.E."/>
            <person name="Yooseph S."/>
            <person name="Tesler G."/>
            <person name="Pevzner P.A."/>
            <person name="Friedman R.M."/>
            <person name="Nealson K.H."/>
            <person name="Venter J.C."/>
            <person name="Lasken R.S."/>
        </authorList>
    </citation>
    <scope>NUCLEOTIDE SEQUENCE [LARGE SCALE GENOMIC DNA]</scope>
    <source>
        <strain evidence="2 3">TM6SC1</strain>
    </source>
</reference>
<dbReference type="PANTHER" id="PTHR10046">
    <property type="entry name" value="ATP DEPENDENT LON PROTEASE FAMILY MEMBER"/>
    <property type="match status" value="1"/>
</dbReference>
<dbReference type="GO" id="GO:0004252">
    <property type="term" value="F:serine-type endopeptidase activity"/>
    <property type="evidence" value="ECO:0007669"/>
    <property type="project" value="InterPro"/>
</dbReference>
<gene>
    <name evidence="2" type="ORF">J120_05050</name>
</gene>
<dbReference type="SMART" id="SM00464">
    <property type="entry name" value="LON"/>
    <property type="match status" value="1"/>
</dbReference>
<dbReference type="Gene3D" id="1.20.58.1480">
    <property type="match status" value="1"/>
</dbReference>
<dbReference type="Pfam" id="PF02190">
    <property type="entry name" value="LON_substr_bdg"/>
    <property type="match status" value="1"/>
</dbReference>
<dbReference type="GO" id="GO:0030163">
    <property type="term" value="P:protein catabolic process"/>
    <property type="evidence" value="ECO:0007669"/>
    <property type="project" value="InterPro"/>
</dbReference>
<proteinExistence type="predicted"/>
<dbReference type="InterPro" id="IPR027065">
    <property type="entry name" value="Lon_Prtase"/>
</dbReference>
<comment type="caution">
    <text evidence="2">The sequence shown here is derived from an EMBL/GenBank/DDBJ whole genome shotgun (WGS) entry which is preliminary data.</text>
</comment>
<organism evidence="2 3">
    <name type="scientific">candidate division TM6 bacterium JCVI TM6SC1</name>
    <dbReference type="NCBI Taxonomy" id="1306947"/>
    <lineage>
        <taxon>Bacteria</taxon>
        <taxon>Candidatus Babelota</taxon>
        <taxon>Vermiphilus</taxon>
    </lineage>
</organism>
<dbReference type="InterPro" id="IPR003111">
    <property type="entry name" value="Lon_prtase_N"/>
</dbReference>
<dbReference type="STRING" id="1306947.J120_05050"/>
<keyword evidence="3" id="KW-1185">Reference proteome</keyword>
<protein>
    <recommendedName>
        <fullName evidence="1">Lon N-terminal domain-containing protein</fullName>
    </recommendedName>
</protein>
<evidence type="ECO:0000259" key="1">
    <source>
        <dbReference type="PROSITE" id="PS51787"/>
    </source>
</evidence>
<dbReference type="GO" id="GO:0004176">
    <property type="term" value="F:ATP-dependent peptidase activity"/>
    <property type="evidence" value="ECO:0007669"/>
    <property type="project" value="InterPro"/>
</dbReference>
<dbReference type="EMBL" id="ARQD01000006">
    <property type="protein sequence ID" value="KIX84881.1"/>
    <property type="molecule type" value="Genomic_DNA"/>
</dbReference>
<dbReference type="SUPFAM" id="SSF88697">
    <property type="entry name" value="PUA domain-like"/>
    <property type="match status" value="1"/>
</dbReference>
<dbReference type="Proteomes" id="UP000032214">
    <property type="component" value="Unassembled WGS sequence"/>
</dbReference>
<name>A0A0D2JD53_9BACT</name>
<feature type="domain" description="Lon N-terminal" evidence="1">
    <location>
        <begin position="22"/>
        <end position="216"/>
    </location>
</feature>
<sequence>MTENPTLHNPEEMSDVENSPFLPLLPLKNVVILPKSIIPIIVGRESSIQAVEYALRHNKNLFISAQKDPKVEVPTASDVFEYGARSAILQVMRMPNGALKILAEGLCRARMVTSSDLEGFIAVTYEDIVTEAVEDNVELEATWRQLKSLYAHYSKLNEKVPTELFNSVRGTSDMDYVTDTIAVHITLSFHERQKILETSSLIDRMFMVCNYLRKEIEILETEQRIRGRVQTQVEKGQREYYLTEQMKAIQKELGREDQSEEIATLRGEGE</sequence>
<dbReference type="Gene3D" id="2.30.130.40">
    <property type="entry name" value="LON domain-like"/>
    <property type="match status" value="1"/>
</dbReference>
<accession>A0A0D2JD53</accession>
<evidence type="ECO:0000313" key="3">
    <source>
        <dbReference type="Proteomes" id="UP000032214"/>
    </source>
</evidence>
<dbReference type="AlphaFoldDB" id="A0A0D2JD53"/>
<dbReference type="InterPro" id="IPR015947">
    <property type="entry name" value="PUA-like_sf"/>
</dbReference>
<dbReference type="eggNOG" id="COG0466">
    <property type="taxonomic scope" value="Bacteria"/>
</dbReference>